<dbReference type="InterPro" id="IPR049567">
    <property type="entry name" value="WDR59-like"/>
</dbReference>
<dbReference type="InterPro" id="IPR049566">
    <property type="entry name" value="WDR59_RTC1-like_RING_Znf"/>
</dbReference>
<reference evidence="7" key="2">
    <citation type="submission" date="2025-09" db="UniProtKB">
        <authorList>
            <consortium name="Ensembl"/>
        </authorList>
    </citation>
    <scope>IDENTIFICATION</scope>
</reference>
<sequence length="905" mass="102257">MAARWSSENVVVEFRDAQFFFLFLVCPSRRFLYVVNLENPSEAPRKISRQSKWDVGTVQWNPHRAQSRVFAASSNQRVDLYTWKDGFGEVHASLQGHTRVISDLDWSWFEAEYLVSSSVDTYIYIWDTRKNQNVLASSHDGDVRIWDRRKPNTAVEYVAAHLSKIHGLDWHPDNEYILATSSQDNSVRFWDYRQPRKCLNILSCQVPVWKARYTPFSHGLVTVMVPQLRRENSLLLWSTLDLNSPVHAFVGHDDVVLEFQWRPQKEGSKDCQLVTWSRDQTLRIWRVDPQLQKVSASVINNVRNPVISLPDPEQAALGSSGAPQTLQQEFSLVNLQIRNVNVEMDALNRSCVVSAHLGSHQVRLVVKFPAHYPNNAVPTFQFVSPTSIPSAMRTKIQKILTDTSLQKVKRNQNCLEPCVRQLMSCLESDMTQEDGPPASPYVLSNPVTPALPAFPRVTNTYGSYQDANIPFPRTSGARFCGTGCLVYFTRPNTMHRSVPASEPTPRSLSALSAYHSGVLTPMKMRTESQSTLRLYSGSPTRSDKDTVSISSFYYKERKSRRFKTKREGSDSSNRPIKLAGKVIIQEISCLLPVHRALGESYILNVSDIQDTCQKNAAAALVVGRRDVVWALASAATSQDLGPDPDPDIDTPWARHPFGRHLLETLLDHYSQMSDVQTLAMLCSVFRAQGPPDAPCGQQLPRSALLPHHSRYVSPASMFGWGLLDPHGDLMGCISWPLATGRDSEHGGPWGESSPDDYRYGNQAYSDPREREREQHDMNKRLLDPTHVLQFDDFKKCYGEILHRWGLKEKRADVLKFTSCPPEPHKGIEFGVFCCHCRSQARGTQCEVCRRLTFQCAVCHVAVRGASNFCLSCSHGGHTSHMMDWFSRHDQCPAGCGCHCLQQSTY</sequence>
<dbReference type="PROSITE" id="PS50082">
    <property type="entry name" value="WD_REPEATS_2"/>
    <property type="match status" value="2"/>
</dbReference>
<evidence type="ECO:0000256" key="2">
    <source>
        <dbReference type="ARBA" id="ARBA00022737"/>
    </source>
</evidence>
<dbReference type="PANTHER" id="PTHR46170:SF1">
    <property type="entry name" value="GATOR COMPLEX PROTEIN WDR59"/>
    <property type="match status" value="1"/>
</dbReference>
<evidence type="ECO:0000256" key="4">
    <source>
        <dbReference type="PROSITE-ProRule" id="PRU00221"/>
    </source>
</evidence>
<dbReference type="PANTHER" id="PTHR46170">
    <property type="entry name" value="GATOR COMPLEX PROTEIN WDR59"/>
    <property type="match status" value="1"/>
</dbReference>
<dbReference type="Proteomes" id="UP000694546">
    <property type="component" value="Chromosome 14"/>
</dbReference>
<dbReference type="PROSITE" id="PS50908">
    <property type="entry name" value="RWD"/>
    <property type="match status" value="1"/>
</dbReference>
<dbReference type="GO" id="GO:0035859">
    <property type="term" value="C:Seh1-associated complex"/>
    <property type="evidence" value="ECO:0007669"/>
    <property type="project" value="TreeGrafter"/>
</dbReference>
<keyword evidence="8" id="KW-1185">Reference proteome</keyword>
<dbReference type="AlphaFoldDB" id="A0A8C5BPL3"/>
<feature type="domain" description="RWD" evidence="6">
    <location>
        <begin position="328"/>
        <end position="429"/>
    </location>
</feature>
<dbReference type="InterPro" id="IPR001680">
    <property type="entry name" value="WD40_rpt"/>
</dbReference>
<evidence type="ECO:0000259" key="6">
    <source>
        <dbReference type="PROSITE" id="PS50908"/>
    </source>
</evidence>
<dbReference type="PROSITE" id="PS00678">
    <property type="entry name" value="WD_REPEATS_1"/>
    <property type="match status" value="1"/>
</dbReference>
<dbReference type="InterPro" id="IPR006575">
    <property type="entry name" value="RWD_dom"/>
</dbReference>
<dbReference type="GO" id="GO:0005774">
    <property type="term" value="C:vacuolar membrane"/>
    <property type="evidence" value="ECO:0007669"/>
    <property type="project" value="TreeGrafter"/>
</dbReference>
<dbReference type="GeneTree" id="ENSGT00940000157600"/>
<feature type="repeat" description="WD" evidence="4">
    <location>
        <begin position="94"/>
        <end position="136"/>
    </location>
</feature>
<feature type="region of interest" description="Disordered" evidence="5">
    <location>
        <begin position="742"/>
        <end position="774"/>
    </location>
</feature>
<evidence type="ECO:0000256" key="1">
    <source>
        <dbReference type="ARBA" id="ARBA00022574"/>
    </source>
</evidence>
<dbReference type="Pfam" id="PF17120">
    <property type="entry name" value="zf-RING_16"/>
    <property type="match status" value="1"/>
</dbReference>
<dbReference type="SUPFAM" id="SSF50978">
    <property type="entry name" value="WD40 repeat-like"/>
    <property type="match status" value="1"/>
</dbReference>
<dbReference type="CDD" id="cd16692">
    <property type="entry name" value="mRING-H2-C3H3C2_WDR59"/>
    <property type="match status" value="1"/>
</dbReference>
<keyword evidence="2" id="KW-0677">Repeat</keyword>
<evidence type="ECO:0000256" key="3">
    <source>
        <dbReference type="ARBA" id="ARBA00038452"/>
    </source>
</evidence>
<dbReference type="InterPro" id="IPR036322">
    <property type="entry name" value="WD40_repeat_dom_sf"/>
</dbReference>
<dbReference type="Pfam" id="PF00400">
    <property type="entry name" value="WD40"/>
    <property type="match status" value="2"/>
</dbReference>
<evidence type="ECO:0000313" key="8">
    <source>
        <dbReference type="Proteomes" id="UP000694546"/>
    </source>
</evidence>
<name>A0A8C5BPL3_GADMO</name>
<dbReference type="PROSITE" id="PS50294">
    <property type="entry name" value="WD_REPEATS_REGION"/>
    <property type="match status" value="2"/>
</dbReference>
<proteinExistence type="inferred from homology"/>
<feature type="repeat" description="WD" evidence="4">
    <location>
        <begin position="158"/>
        <end position="193"/>
    </location>
</feature>
<dbReference type="SMART" id="SM00320">
    <property type="entry name" value="WD40"/>
    <property type="match status" value="4"/>
</dbReference>
<evidence type="ECO:0000256" key="5">
    <source>
        <dbReference type="SAM" id="MobiDB-lite"/>
    </source>
</evidence>
<protein>
    <recommendedName>
        <fullName evidence="6">RWD domain-containing protein</fullName>
    </recommendedName>
</protein>
<gene>
    <name evidence="7" type="primary">wdr59</name>
</gene>
<evidence type="ECO:0000313" key="7">
    <source>
        <dbReference type="Ensembl" id="ENSGMOP00000049150.1"/>
    </source>
</evidence>
<dbReference type="SMART" id="SM00591">
    <property type="entry name" value="RWD"/>
    <property type="match status" value="1"/>
</dbReference>
<reference evidence="7" key="1">
    <citation type="submission" date="2025-08" db="UniProtKB">
        <authorList>
            <consortium name="Ensembl"/>
        </authorList>
    </citation>
    <scope>IDENTIFICATION</scope>
</reference>
<organism evidence="7 8">
    <name type="scientific">Gadus morhua</name>
    <name type="common">Atlantic cod</name>
    <dbReference type="NCBI Taxonomy" id="8049"/>
    <lineage>
        <taxon>Eukaryota</taxon>
        <taxon>Metazoa</taxon>
        <taxon>Chordata</taxon>
        <taxon>Craniata</taxon>
        <taxon>Vertebrata</taxon>
        <taxon>Euteleostomi</taxon>
        <taxon>Actinopterygii</taxon>
        <taxon>Neopterygii</taxon>
        <taxon>Teleostei</taxon>
        <taxon>Neoteleostei</taxon>
        <taxon>Acanthomorphata</taxon>
        <taxon>Zeiogadaria</taxon>
        <taxon>Gadariae</taxon>
        <taxon>Gadiformes</taxon>
        <taxon>Gadoidei</taxon>
        <taxon>Gadidae</taxon>
        <taxon>Gadus</taxon>
    </lineage>
</organism>
<dbReference type="GO" id="GO:1904263">
    <property type="term" value="P:positive regulation of TORC1 signaling"/>
    <property type="evidence" value="ECO:0007669"/>
    <property type="project" value="TreeGrafter"/>
</dbReference>
<dbReference type="Gene3D" id="2.130.10.10">
    <property type="entry name" value="YVTN repeat-like/Quinoprotein amine dehydrogenase"/>
    <property type="match status" value="2"/>
</dbReference>
<dbReference type="Ensembl" id="ENSGMOT00000039895.1">
    <property type="protein sequence ID" value="ENSGMOP00000049150.1"/>
    <property type="gene ID" value="ENSGMOG00000010618.2"/>
</dbReference>
<comment type="similarity">
    <text evidence="3">Belongs to the WD repeat WDR59 family.</text>
</comment>
<dbReference type="GO" id="GO:0034198">
    <property type="term" value="P:cellular response to amino acid starvation"/>
    <property type="evidence" value="ECO:0007669"/>
    <property type="project" value="TreeGrafter"/>
</dbReference>
<accession>A0A8C5BPL3</accession>
<dbReference type="InterPro" id="IPR039456">
    <property type="entry name" value="WDR59_mRING-H2-C3H3C2"/>
</dbReference>
<keyword evidence="1 4" id="KW-0853">WD repeat</keyword>
<dbReference type="InterPro" id="IPR015943">
    <property type="entry name" value="WD40/YVTN_repeat-like_dom_sf"/>
</dbReference>
<dbReference type="GO" id="GO:0035591">
    <property type="term" value="F:signaling adaptor activity"/>
    <property type="evidence" value="ECO:0007669"/>
    <property type="project" value="TreeGrafter"/>
</dbReference>
<dbReference type="InterPro" id="IPR019775">
    <property type="entry name" value="WD40_repeat_CS"/>
</dbReference>